<dbReference type="eggNOG" id="COG4753">
    <property type="taxonomic scope" value="Bacteria"/>
</dbReference>
<gene>
    <name evidence="1" type="ordered locus">Ctha_0546</name>
</gene>
<name>B3QV63_CHLT3</name>
<organism evidence="1 2">
    <name type="scientific">Chloroherpeton thalassium (strain ATCC 35110 / GB-78)</name>
    <dbReference type="NCBI Taxonomy" id="517418"/>
    <lineage>
        <taxon>Bacteria</taxon>
        <taxon>Pseudomonadati</taxon>
        <taxon>Chlorobiota</taxon>
        <taxon>Chlorobiia</taxon>
        <taxon>Chlorobiales</taxon>
        <taxon>Chloroherpetonaceae</taxon>
        <taxon>Chloroherpeton</taxon>
    </lineage>
</organism>
<reference evidence="1 2" key="1">
    <citation type="submission" date="2008-06" db="EMBL/GenBank/DDBJ databases">
        <title>Complete sequence of Chloroherpeton thalassium ATCC 35110.</title>
        <authorList>
            <consortium name="US DOE Joint Genome Institute"/>
            <person name="Lucas S."/>
            <person name="Copeland A."/>
            <person name="Lapidus A."/>
            <person name="Glavina del Rio T."/>
            <person name="Dalin E."/>
            <person name="Tice H."/>
            <person name="Bruce D."/>
            <person name="Goodwin L."/>
            <person name="Pitluck S."/>
            <person name="Schmutz J."/>
            <person name="Larimer F."/>
            <person name="Land M."/>
            <person name="Hauser L."/>
            <person name="Kyrpides N."/>
            <person name="Mikhailova N."/>
            <person name="Liu Z."/>
            <person name="Li T."/>
            <person name="Zhao F."/>
            <person name="Overmann J."/>
            <person name="Bryant D.A."/>
            <person name="Richardson P."/>
        </authorList>
    </citation>
    <scope>NUCLEOTIDE SEQUENCE [LARGE SCALE GENOMIC DNA]</scope>
    <source>
        <strain evidence="2">ATCC 35110 / GB-78</strain>
    </source>
</reference>
<keyword evidence="2" id="KW-1185">Reference proteome</keyword>
<dbReference type="EMBL" id="CP001100">
    <property type="protein sequence ID" value="ACF13017.1"/>
    <property type="molecule type" value="Genomic_DNA"/>
</dbReference>
<evidence type="ECO:0000313" key="1">
    <source>
        <dbReference type="EMBL" id="ACF13017.1"/>
    </source>
</evidence>
<dbReference type="Proteomes" id="UP000001208">
    <property type="component" value="Chromosome"/>
</dbReference>
<accession>B3QV63</accession>
<proteinExistence type="predicted"/>
<sequence length="128" mass="13731">MSYIKDSKIGQAIEGILANVPGTIAVSVVDLNSGMSLGSHSTSPSFDPDTASAYNAEVIKQQQKALSALQLEHEKIEDILVTLGEQLHLLKLIGHGYFLFLAVSTKHTNLAIARTVLRKYAEIAAQGV</sequence>
<dbReference type="KEGG" id="cts:Ctha_0546"/>
<dbReference type="HOGENOM" id="CLU_139202_0_0_10"/>
<protein>
    <recommendedName>
        <fullName evidence="3">Roadblock/LC7 family protein</fullName>
    </recommendedName>
</protein>
<evidence type="ECO:0008006" key="3">
    <source>
        <dbReference type="Google" id="ProtNLM"/>
    </source>
</evidence>
<dbReference type="OrthoDB" id="572168at2"/>
<evidence type="ECO:0000313" key="2">
    <source>
        <dbReference type="Proteomes" id="UP000001208"/>
    </source>
</evidence>
<dbReference type="AlphaFoldDB" id="B3QV63"/>
<dbReference type="STRING" id="517418.Ctha_0546"/>
<dbReference type="RefSeq" id="WP_012499101.1">
    <property type="nucleotide sequence ID" value="NC_011026.1"/>
</dbReference>